<dbReference type="Proteomes" id="UP001497482">
    <property type="component" value="Chromosome 17"/>
</dbReference>
<keyword evidence="2" id="KW-1185">Reference proteome</keyword>
<evidence type="ECO:0000313" key="1">
    <source>
        <dbReference type="EMBL" id="CAL1586111.1"/>
    </source>
</evidence>
<dbReference type="EMBL" id="OZ035839">
    <property type="protein sequence ID" value="CAL1586111.1"/>
    <property type="molecule type" value="Genomic_DNA"/>
</dbReference>
<evidence type="ECO:0000313" key="2">
    <source>
        <dbReference type="Proteomes" id="UP001497482"/>
    </source>
</evidence>
<proteinExistence type="predicted"/>
<organism evidence="1 2">
    <name type="scientific">Knipowitschia caucasica</name>
    <name type="common">Caucasian dwarf goby</name>
    <name type="synonym">Pomatoschistus caucasicus</name>
    <dbReference type="NCBI Taxonomy" id="637954"/>
    <lineage>
        <taxon>Eukaryota</taxon>
        <taxon>Metazoa</taxon>
        <taxon>Chordata</taxon>
        <taxon>Craniata</taxon>
        <taxon>Vertebrata</taxon>
        <taxon>Euteleostomi</taxon>
        <taxon>Actinopterygii</taxon>
        <taxon>Neopterygii</taxon>
        <taxon>Teleostei</taxon>
        <taxon>Neoteleostei</taxon>
        <taxon>Acanthomorphata</taxon>
        <taxon>Gobiaria</taxon>
        <taxon>Gobiiformes</taxon>
        <taxon>Gobioidei</taxon>
        <taxon>Gobiidae</taxon>
        <taxon>Gobiinae</taxon>
        <taxon>Knipowitschia</taxon>
    </lineage>
</organism>
<dbReference type="AlphaFoldDB" id="A0AAV2K857"/>
<sequence length="77" mass="8555">MLLFVLLSVKSSYSLNYLFTCHFLCTHPSVDTVLENGHITSPEPLTGSSVTVKEMGQTPRGLVQEKHQSECFRPDAT</sequence>
<reference evidence="1 2" key="1">
    <citation type="submission" date="2024-04" db="EMBL/GenBank/DDBJ databases">
        <authorList>
            <person name="Waldvogel A.-M."/>
            <person name="Schoenle A."/>
        </authorList>
    </citation>
    <scope>NUCLEOTIDE SEQUENCE [LARGE SCALE GENOMIC DNA]</scope>
</reference>
<protein>
    <recommendedName>
        <fullName evidence="3">Secreted protein</fullName>
    </recommendedName>
</protein>
<name>A0AAV2K857_KNICA</name>
<evidence type="ECO:0008006" key="3">
    <source>
        <dbReference type="Google" id="ProtNLM"/>
    </source>
</evidence>
<accession>A0AAV2K857</accession>
<gene>
    <name evidence="1" type="ORF">KC01_LOCUS16247</name>
</gene>